<feature type="repeat" description="WD" evidence="3">
    <location>
        <begin position="962"/>
        <end position="1003"/>
    </location>
</feature>
<dbReference type="InterPro" id="IPR056884">
    <property type="entry name" value="NPHP3-like_N"/>
</dbReference>
<gene>
    <name evidence="5" type="ORF">B0T18DRAFT_73500</name>
</gene>
<dbReference type="PRINTS" id="PR00320">
    <property type="entry name" value="GPROTEINBRPT"/>
</dbReference>
<dbReference type="InterPro" id="IPR036322">
    <property type="entry name" value="WD40_repeat_dom_sf"/>
</dbReference>
<feature type="repeat" description="WD" evidence="3">
    <location>
        <begin position="669"/>
        <end position="710"/>
    </location>
</feature>
<dbReference type="PROSITE" id="PS50294">
    <property type="entry name" value="WD_REPEATS_REGION"/>
    <property type="match status" value="12"/>
</dbReference>
<dbReference type="PANTHER" id="PTHR19848">
    <property type="entry name" value="WD40 REPEAT PROTEIN"/>
    <property type="match status" value="1"/>
</dbReference>
<feature type="repeat" description="WD" evidence="3">
    <location>
        <begin position="878"/>
        <end position="919"/>
    </location>
</feature>
<dbReference type="Pfam" id="PF00400">
    <property type="entry name" value="WD40"/>
    <property type="match status" value="9"/>
</dbReference>
<dbReference type="InterPro" id="IPR001680">
    <property type="entry name" value="WD40_rpt"/>
</dbReference>
<feature type="repeat" description="WD" evidence="3">
    <location>
        <begin position="711"/>
        <end position="752"/>
    </location>
</feature>
<feature type="repeat" description="WD" evidence="3">
    <location>
        <begin position="1088"/>
        <end position="1129"/>
    </location>
</feature>
<dbReference type="Pfam" id="PF24883">
    <property type="entry name" value="NPHP3_N"/>
    <property type="match status" value="1"/>
</dbReference>
<proteinExistence type="predicted"/>
<dbReference type="InterPro" id="IPR019775">
    <property type="entry name" value="WD40_repeat_CS"/>
</dbReference>
<accession>A0AA40KA41</accession>
<dbReference type="Pfam" id="PF23414">
    <property type="entry name" value="Beta-prop_EML_2"/>
    <property type="match status" value="1"/>
</dbReference>
<feature type="repeat" description="WD" evidence="3">
    <location>
        <begin position="1004"/>
        <end position="1045"/>
    </location>
</feature>
<feature type="repeat" description="WD" evidence="3">
    <location>
        <begin position="920"/>
        <end position="961"/>
    </location>
</feature>
<feature type="repeat" description="WD" evidence="3">
    <location>
        <begin position="837"/>
        <end position="878"/>
    </location>
</feature>
<dbReference type="EMBL" id="JAUKUD010000002">
    <property type="protein sequence ID" value="KAK0751649.1"/>
    <property type="molecule type" value="Genomic_DNA"/>
</dbReference>
<dbReference type="PROSITE" id="PS50082">
    <property type="entry name" value="WD_REPEATS_2"/>
    <property type="match status" value="12"/>
</dbReference>
<evidence type="ECO:0000259" key="4">
    <source>
        <dbReference type="PROSITE" id="PS50837"/>
    </source>
</evidence>
<dbReference type="InterPro" id="IPR027417">
    <property type="entry name" value="P-loop_NTPase"/>
</dbReference>
<keyword evidence="6" id="KW-1185">Reference proteome</keyword>
<dbReference type="InterPro" id="IPR007111">
    <property type="entry name" value="NACHT_NTPase"/>
</dbReference>
<feature type="repeat" description="WD" evidence="3">
    <location>
        <begin position="795"/>
        <end position="836"/>
    </location>
</feature>
<dbReference type="Gene3D" id="3.40.50.300">
    <property type="entry name" value="P-loop containing nucleotide triphosphate hydrolases"/>
    <property type="match status" value="1"/>
</dbReference>
<dbReference type="PROSITE" id="PS00678">
    <property type="entry name" value="WD_REPEATS_1"/>
    <property type="match status" value="12"/>
</dbReference>
<comment type="caution">
    <text evidence="5">The sequence shown here is derived from an EMBL/GenBank/DDBJ whole genome shotgun (WGS) entry which is preliminary data.</text>
</comment>
<dbReference type="PANTHER" id="PTHR19848:SF8">
    <property type="entry name" value="F-BOX AND WD REPEAT DOMAIN CONTAINING 7"/>
    <property type="match status" value="1"/>
</dbReference>
<feature type="domain" description="NACHT" evidence="4">
    <location>
        <begin position="91"/>
        <end position="242"/>
    </location>
</feature>
<feature type="repeat" description="WD" evidence="3">
    <location>
        <begin position="753"/>
        <end position="794"/>
    </location>
</feature>
<name>A0AA40KA41_9PEZI</name>
<protein>
    <submittedName>
        <fullName evidence="5">WD40-repeat-containing domain protein</fullName>
    </submittedName>
</protein>
<evidence type="ECO:0000313" key="6">
    <source>
        <dbReference type="Proteomes" id="UP001172155"/>
    </source>
</evidence>
<dbReference type="InterPro" id="IPR055442">
    <property type="entry name" value="Beta-prop_EML-like_2nd"/>
</dbReference>
<dbReference type="CDD" id="cd00200">
    <property type="entry name" value="WD40"/>
    <property type="match status" value="2"/>
</dbReference>
<evidence type="ECO:0000256" key="3">
    <source>
        <dbReference type="PROSITE-ProRule" id="PRU00221"/>
    </source>
</evidence>
<organism evidence="5 6">
    <name type="scientific">Schizothecium vesticola</name>
    <dbReference type="NCBI Taxonomy" id="314040"/>
    <lineage>
        <taxon>Eukaryota</taxon>
        <taxon>Fungi</taxon>
        <taxon>Dikarya</taxon>
        <taxon>Ascomycota</taxon>
        <taxon>Pezizomycotina</taxon>
        <taxon>Sordariomycetes</taxon>
        <taxon>Sordariomycetidae</taxon>
        <taxon>Sordariales</taxon>
        <taxon>Schizotheciaceae</taxon>
        <taxon>Schizothecium</taxon>
    </lineage>
</organism>
<evidence type="ECO:0000313" key="5">
    <source>
        <dbReference type="EMBL" id="KAK0751649.1"/>
    </source>
</evidence>
<sequence length="1282" mass="140133">MAPPGPIPAMHFDVQAPAQHVGPAYNSTYITNQHFPDTRSKDRCLKYLRVTDPRVDKTRIEQTKGGLLDGAYSWILSHQSFRQWRDNEDSRLLWIKGDPGKGKTMLLCGLIKELEPATKVRGAKSKTLLSYFFCQAPDPRINNAQAVLRGLLYLLVEQQPALLSYVQGTFEDTEESPSKGVNDWAALCTVLASVLRDHGHGEVYLIIDALDECVNDRDKLLKFVLQEVKLPRVKWIISSRNNITESRRLDVSQSILSLELQENADSISNAISAYITERTSQIESLQDDPPLQQYVRQVLHRKAEGTFLWVALVVQELENVDSWKVRKMVDDVPKGLDDLYARMIDQISGLQQETSEFCRHVLLAATLAYRPLQLLELGVVAGLPDEISSNAENIRKIINRSGSFLTVREETVSFVHQSAKDYLVHEGASTIFPSGPTVGHRGLFQRSLGAMTRSHGGPALLRRDIYGLRHPGTLIDDIQVPNPDPLAAIRYSCVYWIDHLCDGLDKDDKASLTIFPSGPAAGHRGIFQRLLDVIAGSYRPEPLRRECSRELMDNGNVSKFLREHLLHWLEVLSLMRKLSDGVTSIRKLLAAQLRTSAAPGLVRFLQDAEKFVLSHGSIMERAPLQIYGSALVFSPRLSEVREQCWKERLSFIRSAAGIRKGWGAHQQTLEGHSSLVYAVAFSPDSRVVASGSDDNTIRLWDAATGAYQQTLEGHSSAVSAVAFSPDGSVVASGSFDLTIRLWDAATGTHQQTLEGHNHSVLAVAFSPDGRVVASGSGNHTIRLWDTATGAYQQTLKGHSGSVLAVAFSPDGRVVASGSDDHTIRLWDTATGAYQQTLKGHSGSVLAVAFSPDGRVVASGSFDLTIRLWDAATGAYQRTLEHSREVNAVAFSPDGRIVASGSWDHTIRLWDAATGAYQQTLKGHSGSVLAVAFSPDSRVMASGSDDYTIRLWDAATGAYQQTLEGHSDTVNAVTFSPDGKVVASCSRDRTIQLWDAATGAYQQTLKGHSDLVYAVAFSPDSRVVASGSYDNTIRLWDAATGVHQQTLYGHSGSVLAVAFSPDGKVVASCSRDRTIRLWDAATGAYQQTLEGHSDAVNAVTFSPDGRIVASGSWDHTIRLWDAATGAYQKTLEGHSSWVHAVAFSPDGSVVASGSWDDTIRLWDAATGAYQKTLKGHSGITTLSFSADGQYLKTNRGIVKVNLDENISDASATSGASASSGISDSNTKPPGNILFVDGDWITRDGKRLLWLPPDYRAQCTSEYKNLIVLGHKSGQVTFLHFTSD</sequence>
<reference evidence="5" key="1">
    <citation type="submission" date="2023-06" db="EMBL/GenBank/DDBJ databases">
        <title>Genome-scale phylogeny and comparative genomics of the fungal order Sordariales.</title>
        <authorList>
            <consortium name="Lawrence Berkeley National Laboratory"/>
            <person name="Hensen N."/>
            <person name="Bonometti L."/>
            <person name="Westerberg I."/>
            <person name="Brannstrom I.O."/>
            <person name="Guillou S."/>
            <person name="Cros-Aarteil S."/>
            <person name="Calhoun S."/>
            <person name="Haridas S."/>
            <person name="Kuo A."/>
            <person name="Mondo S."/>
            <person name="Pangilinan J."/>
            <person name="Riley R."/>
            <person name="LaButti K."/>
            <person name="Andreopoulos B."/>
            <person name="Lipzen A."/>
            <person name="Chen C."/>
            <person name="Yanf M."/>
            <person name="Daum C."/>
            <person name="Ng V."/>
            <person name="Clum A."/>
            <person name="Steindorff A."/>
            <person name="Ohm R."/>
            <person name="Martin F."/>
            <person name="Silar P."/>
            <person name="Natvig D."/>
            <person name="Lalanne C."/>
            <person name="Gautier V."/>
            <person name="Ament-velasquez S.L."/>
            <person name="Kruys A."/>
            <person name="Hutchinson M.I."/>
            <person name="Powell A.J."/>
            <person name="Barry K."/>
            <person name="Miller A.N."/>
            <person name="Grigoriev I.V."/>
            <person name="Debuchy R."/>
            <person name="Gladieux P."/>
            <person name="Thoren M.H."/>
            <person name="Johannesson H."/>
        </authorList>
    </citation>
    <scope>NUCLEOTIDE SEQUENCE</scope>
    <source>
        <strain evidence="5">SMH3187-1</strain>
    </source>
</reference>
<feature type="repeat" description="WD" evidence="3">
    <location>
        <begin position="1130"/>
        <end position="1171"/>
    </location>
</feature>
<dbReference type="Proteomes" id="UP001172155">
    <property type="component" value="Unassembled WGS sequence"/>
</dbReference>
<evidence type="ECO:0000256" key="2">
    <source>
        <dbReference type="ARBA" id="ARBA00022737"/>
    </source>
</evidence>
<dbReference type="SUPFAM" id="SSF50978">
    <property type="entry name" value="WD40 repeat-like"/>
    <property type="match status" value="2"/>
</dbReference>
<dbReference type="SUPFAM" id="SSF52540">
    <property type="entry name" value="P-loop containing nucleoside triphosphate hydrolases"/>
    <property type="match status" value="1"/>
</dbReference>
<dbReference type="PROSITE" id="PS50837">
    <property type="entry name" value="NACHT"/>
    <property type="match status" value="1"/>
</dbReference>
<keyword evidence="1 3" id="KW-0853">WD repeat</keyword>
<dbReference type="SMART" id="SM00320">
    <property type="entry name" value="WD40"/>
    <property type="match status" value="13"/>
</dbReference>
<feature type="repeat" description="WD" evidence="3">
    <location>
        <begin position="1046"/>
        <end position="1087"/>
    </location>
</feature>
<dbReference type="Gene3D" id="2.130.10.10">
    <property type="entry name" value="YVTN repeat-like/Quinoprotein amine dehydrogenase"/>
    <property type="match status" value="6"/>
</dbReference>
<dbReference type="InterPro" id="IPR020472">
    <property type="entry name" value="WD40_PAC1"/>
</dbReference>
<keyword evidence="2" id="KW-0677">Repeat</keyword>
<dbReference type="InterPro" id="IPR015943">
    <property type="entry name" value="WD40/YVTN_repeat-like_dom_sf"/>
</dbReference>
<evidence type="ECO:0000256" key="1">
    <source>
        <dbReference type="ARBA" id="ARBA00022574"/>
    </source>
</evidence>